<accession>A0A0N5CPI7</accession>
<dbReference type="Proteomes" id="UP000276776">
    <property type="component" value="Unassembled WGS sequence"/>
</dbReference>
<keyword evidence="7 9" id="KW-0675">Receptor</keyword>
<feature type="transmembrane region" description="Helical" evidence="10">
    <location>
        <begin position="84"/>
        <end position="111"/>
    </location>
</feature>
<dbReference type="OrthoDB" id="9990906at2759"/>
<feature type="transmembrane region" description="Helical" evidence="10">
    <location>
        <begin position="259"/>
        <end position="284"/>
    </location>
</feature>
<dbReference type="Pfam" id="PF00001">
    <property type="entry name" value="7tm_1"/>
    <property type="match status" value="1"/>
</dbReference>
<keyword evidence="6 10" id="KW-0472">Membrane</keyword>
<feature type="transmembrane region" description="Helical" evidence="10">
    <location>
        <begin position="183"/>
        <end position="204"/>
    </location>
</feature>
<dbReference type="GO" id="GO:0042277">
    <property type="term" value="F:peptide binding"/>
    <property type="evidence" value="ECO:0007669"/>
    <property type="project" value="TreeGrafter"/>
</dbReference>
<feature type="transmembrane region" description="Helical" evidence="10">
    <location>
        <begin position="233"/>
        <end position="253"/>
    </location>
</feature>
<evidence type="ECO:0000256" key="1">
    <source>
        <dbReference type="ARBA" id="ARBA00004651"/>
    </source>
</evidence>
<keyword evidence="3 9" id="KW-0812">Transmembrane</keyword>
<dbReference type="WBParaSite" id="TCLT_0000213101-mRNA-1">
    <property type="protein sequence ID" value="TCLT_0000213101-mRNA-1"/>
    <property type="gene ID" value="TCLT_0000213101"/>
</dbReference>
<evidence type="ECO:0000256" key="6">
    <source>
        <dbReference type="ARBA" id="ARBA00023136"/>
    </source>
</evidence>
<keyword evidence="8 9" id="KW-0807">Transducer</keyword>
<gene>
    <name evidence="12" type="ORF">TCLT_LOCUS2132</name>
</gene>
<dbReference type="GO" id="GO:0043005">
    <property type="term" value="C:neuron projection"/>
    <property type="evidence" value="ECO:0007669"/>
    <property type="project" value="TreeGrafter"/>
</dbReference>
<dbReference type="PROSITE" id="PS00237">
    <property type="entry name" value="G_PROTEIN_RECEP_F1_1"/>
    <property type="match status" value="1"/>
</dbReference>
<dbReference type="SUPFAM" id="SSF81321">
    <property type="entry name" value="Family A G protein-coupled receptor-like"/>
    <property type="match status" value="1"/>
</dbReference>
<feature type="transmembrane region" description="Helical" evidence="10">
    <location>
        <begin position="132"/>
        <end position="156"/>
    </location>
</feature>
<dbReference type="OMA" id="YYINTAI"/>
<evidence type="ECO:0000256" key="4">
    <source>
        <dbReference type="ARBA" id="ARBA00022989"/>
    </source>
</evidence>
<evidence type="ECO:0000256" key="10">
    <source>
        <dbReference type="SAM" id="Phobius"/>
    </source>
</evidence>
<dbReference type="InterPro" id="IPR017452">
    <property type="entry name" value="GPCR_Rhodpsn_7TM"/>
</dbReference>
<evidence type="ECO:0000313" key="13">
    <source>
        <dbReference type="Proteomes" id="UP000276776"/>
    </source>
</evidence>
<dbReference type="GO" id="GO:0004930">
    <property type="term" value="F:G protein-coupled receptor activity"/>
    <property type="evidence" value="ECO:0007669"/>
    <property type="project" value="UniProtKB-KW"/>
</dbReference>
<dbReference type="AlphaFoldDB" id="A0A0N5CPI7"/>
<organism evidence="14">
    <name type="scientific">Thelazia callipaeda</name>
    <name type="common">Oriental eyeworm</name>
    <name type="synonym">Parasitic nematode</name>
    <dbReference type="NCBI Taxonomy" id="103827"/>
    <lineage>
        <taxon>Eukaryota</taxon>
        <taxon>Metazoa</taxon>
        <taxon>Ecdysozoa</taxon>
        <taxon>Nematoda</taxon>
        <taxon>Chromadorea</taxon>
        <taxon>Rhabditida</taxon>
        <taxon>Spirurina</taxon>
        <taxon>Spiruromorpha</taxon>
        <taxon>Thelazioidea</taxon>
        <taxon>Thelaziidae</taxon>
        <taxon>Thelazia</taxon>
    </lineage>
</organism>
<evidence type="ECO:0000256" key="9">
    <source>
        <dbReference type="RuleBase" id="RU000688"/>
    </source>
</evidence>
<evidence type="ECO:0000256" key="8">
    <source>
        <dbReference type="ARBA" id="ARBA00023224"/>
    </source>
</evidence>
<evidence type="ECO:0000313" key="14">
    <source>
        <dbReference type="WBParaSite" id="TCLT_0000213101-mRNA-1"/>
    </source>
</evidence>
<protein>
    <submittedName>
        <fullName evidence="14">G_PROTEIN_RECEP_F1_2 domain-containing protein</fullName>
    </submittedName>
</protein>
<proteinExistence type="inferred from homology"/>
<keyword evidence="13" id="KW-1185">Reference proteome</keyword>
<dbReference type="PANTHER" id="PTHR24229">
    <property type="entry name" value="NEUROPEPTIDES RECEPTOR"/>
    <property type="match status" value="1"/>
</dbReference>
<dbReference type="InterPro" id="IPR000276">
    <property type="entry name" value="GPCR_Rhodpsn"/>
</dbReference>
<feature type="transmembrane region" description="Helical" evidence="10">
    <location>
        <begin position="58"/>
        <end position="78"/>
    </location>
</feature>
<reference evidence="12 13" key="2">
    <citation type="submission" date="2018-11" db="EMBL/GenBank/DDBJ databases">
        <authorList>
            <consortium name="Pathogen Informatics"/>
        </authorList>
    </citation>
    <scope>NUCLEOTIDE SEQUENCE [LARGE SCALE GENOMIC DNA]</scope>
</reference>
<feature type="domain" description="G-protein coupled receptors family 1 profile" evidence="11">
    <location>
        <begin position="37"/>
        <end position="302"/>
    </location>
</feature>
<reference evidence="14" key="1">
    <citation type="submission" date="2017-02" db="UniProtKB">
        <authorList>
            <consortium name="WormBaseParasite"/>
        </authorList>
    </citation>
    <scope>IDENTIFICATION</scope>
</reference>
<evidence type="ECO:0000256" key="2">
    <source>
        <dbReference type="ARBA" id="ARBA00022475"/>
    </source>
</evidence>
<name>A0A0N5CPI7_THECL</name>
<dbReference type="PANTHER" id="PTHR24229:SF100">
    <property type="entry name" value="G-PROTEIN COUPLED RECEPTORS FAMILY 1 PROFILE DOMAIN-CONTAINING PROTEIN"/>
    <property type="match status" value="1"/>
</dbReference>
<evidence type="ECO:0000256" key="3">
    <source>
        <dbReference type="ARBA" id="ARBA00022692"/>
    </source>
</evidence>
<dbReference type="CDD" id="cd00637">
    <property type="entry name" value="7tm_classA_rhodopsin-like"/>
    <property type="match status" value="1"/>
</dbReference>
<dbReference type="EMBL" id="UYYF01000374">
    <property type="protein sequence ID" value="VDM97910.1"/>
    <property type="molecule type" value="Genomic_DNA"/>
</dbReference>
<evidence type="ECO:0000256" key="7">
    <source>
        <dbReference type="ARBA" id="ARBA00023170"/>
    </source>
</evidence>
<comment type="similarity">
    <text evidence="9">Belongs to the G-protein coupled receptor 1 family.</text>
</comment>
<dbReference type="PROSITE" id="PS50262">
    <property type="entry name" value="G_PROTEIN_RECEP_F1_2"/>
    <property type="match status" value="1"/>
</dbReference>
<sequence>MNVTEAFGSNSITDLEEKSADLYVIILPIIVTFGLCGNIISLVTIFHSRLREIAANHYLIVLTAADSVFLLGLLLILFKLDFIAYHFCVVIEYILSTSSYISSWSVAALSIERYLAIAFPLKHVRYGHVDRWKIMLFWLPIPFAFNLIQFISLIPYNDKNDPNYPNIRKCVPYDGSLQMLVEVADVTLCYVAPCLCVVLLNLLVAGKVKRGFTHVANQSRCNINSSRRRQGSAMILLVVPVVYMLLNTPFYLLRITDTIALYVFQSNKFSIVGGLHGVITIFLYNTAHYLYYINFACDVIVYAFSSSNFRKTAIIAWQQILCSDSKKIRKVTTERSINFRLSNRNGESSSIIGF</sequence>
<dbReference type="GO" id="GO:0005886">
    <property type="term" value="C:plasma membrane"/>
    <property type="evidence" value="ECO:0007669"/>
    <property type="project" value="UniProtKB-SubCell"/>
</dbReference>
<evidence type="ECO:0000259" key="11">
    <source>
        <dbReference type="PROSITE" id="PS50262"/>
    </source>
</evidence>
<feature type="transmembrane region" description="Helical" evidence="10">
    <location>
        <begin position="22"/>
        <end position="46"/>
    </location>
</feature>
<evidence type="ECO:0000256" key="5">
    <source>
        <dbReference type="ARBA" id="ARBA00023040"/>
    </source>
</evidence>
<comment type="subcellular location">
    <subcellularLocation>
        <location evidence="1">Cell membrane</location>
        <topology evidence="1">Multi-pass membrane protein</topology>
    </subcellularLocation>
</comment>
<evidence type="ECO:0000313" key="12">
    <source>
        <dbReference type="EMBL" id="VDM97910.1"/>
    </source>
</evidence>
<keyword evidence="4 10" id="KW-1133">Transmembrane helix</keyword>
<dbReference type="STRING" id="103827.A0A0N5CPI7"/>
<dbReference type="Gene3D" id="1.20.1070.10">
    <property type="entry name" value="Rhodopsin 7-helix transmembrane proteins"/>
    <property type="match status" value="1"/>
</dbReference>
<keyword evidence="5 9" id="KW-0297">G-protein coupled receptor</keyword>
<dbReference type="PRINTS" id="PR00237">
    <property type="entry name" value="GPCRRHODOPSN"/>
</dbReference>
<keyword evidence="2" id="KW-1003">Cell membrane</keyword>